<dbReference type="PANTHER" id="PTHR11743">
    <property type="entry name" value="VOLTAGE-DEPENDENT ANION-SELECTIVE CHANNEL"/>
    <property type="match status" value="1"/>
</dbReference>
<dbReference type="Gene3D" id="2.40.160.10">
    <property type="entry name" value="Porin"/>
    <property type="match status" value="2"/>
</dbReference>
<keyword evidence="3" id="KW-1185">Reference proteome</keyword>
<dbReference type="AlphaFoldDB" id="A0A2U1QED3"/>
<dbReference type="STRING" id="35608.A0A2U1QED3"/>
<proteinExistence type="inferred from homology"/>
<evidence type="ECO:0000313" key="2">
    <source>
        <dbReference type="EMBL" id="PWA96370.1"/>
    </source>
</evidence>
<dbReference type="OrthoDB" id="1711708at2759"/>
<dbReference type="Pfam" id="PF01459">
    <property type="entry name" value="Porin_3"/>
    <property type="match status" value="2"/>
</dbReference>
<accession>A0A2U1QED3</accession>
<evidence type="ECO:0000313" key="3">
    <source>
        <dbReference type="Proteomes" id="UP000245207"/>
    </source>
</evidence>
<dbReference type="Proteomes" id="UP000245207">
    <property type="component" value="Unassembled WGS sequence"/>
</dbReference>
<dbReference type="InterPro" id="IPR023614">
    <property type="entry name" value="Porin_dom_sf"/>
</dbReference>
<dbReference type="InterPro" id="IPR001925">
    <property type="entry name" value="Porin_Euk"/>
</dbReference>
<gene>
    <name evidence="2" type="ORF">CTI12_AA040310</name>
</gene>
<name>A0A2U1QED3_ARTAN</name>
<reference evidence="2 3" key="1">
    <citation type="journal article" date="2018" name="Mol. Plant">
        <title>The genome of Artemisia annua provides insight into the evolution of Asteraceae family and artemisinin biosynthesis.</title>
        <authorList>
            <person name="Shen Q."/>
            <person name="Zhang L."/>
            <person name="Liao Z."/>
            <person name="Wang S."/>
            <person name="Yan T."/>
            <person name="Shi P."/>
            <person name="Liu M."/>
            <person name="Fu X."/>
            <person name="Pan Q."/>
            <person name="Wang Y."/>
            <person name="Lv Z."/>
            <person name="Lu X."/>
            <person name="Zhang F."/>
            <person name="Jiang W."/>
            <person name="Ma Y."/>
            <person name="Chen M."/>
            <person name="Hao X."/>
            <person name="Li L."/>
            <person name="Tang Y."/>
            <person name="Lv G."/>
            <person name="Zhou Y."/>
            <person name="Sun X."/>
            <person name="Brodelius P.E."/>
            <person name="Rose J.K.C."/>
            <person name="Tang K."/>
        </authorList>
    </citation>
    <scope>NUCLEOTIDE SEQUENCE [LARGE SCALE GENOMIC DNA]</scope>
    <source>
        <strain evidence="3">cv. Huhao1</strain>
        <tissue evidence="2">Leaf</tissue>
    </source>
</reference>
<comment type="caution">
    <text evidence="2">The sequence shown here is derived from an EMBL/GenBank/DDBJ whole genome shotgun (WGS) entry which is preliminary data.</text>
</comment>
<dbReference type="GO" id="GO:0005741">
    <property type="term" value="C:mitochondrial outer membrane"/>
    <property type="evidence" value="ECO:0007669"/>
    <property type="project" value="InterPro"/>
</dbReference>
<organism evidence="2 3">
    <name type="scientific">Artemisia annua</name>
    <name type="common">Sweet wormwood</name>
    <dbReference type="NCBI Taxonomy" id="35608"/>
    <lineage>
        <taxon>Eukaryota</taxon>
        <taxon>Viridiplantae</taxon>
        <taxon>Streptophyta</taxon>
        <taxon>Embryophyta</taxon>
        <taxon>Tracheophyta</taxon>
        <taxon>Spermatophyta</taxon>
        <taxon>Magnoliopsida</taxon>
        <taxon>eudicotyledons</taxon>
        <taxon>Gunneridae</taxon>
        <taxon>Pentapetalae</taxon>
        <taxon>asterids</taxon>
        <taxon>campanulids</taxon>
        <taxon>Asterales</taxon>
        <taxon>Asteraceae</taxon>
        <taxon>Asteroideae</taxon>
        <taxon>Anthemideae</taxon>
        <taxon>Artemisiinae</taxon>
        <taxon>Artemisia</taxon>
    </lineage>
</organism>
<dbReference type="InterPro" id="IPR027246">
    <property type="entry name" value="Porin_Euk/Tom40"/>
</dbReference>
<dbReference type="EMBL" id="PKPP01000182">
    <property type="protein sequence ID" value="PWA96370.1"/>
    <property type="molecule type" value="Genomic_DNA"/>
</dbReference>
<evidence type="ECO:0000256" key="1">
    <source>
        <dbReference type="ARBA" id="ARBA00009624"/>
    </source>
</evidence>
<dbReference type="CDD" id="cd07306">
    <property type="entry name" value="Porin3_VDAC"/>
    <property type="match status" value="1"/>
</dbReference>
<dbReference type="PANTHER" id="PTHR11743:SF60">
    <property type="entry name" value="MITOCHONDRIAL OUTER MEMBRANE PROTEIN PORIN 1"/>
    <property type="match status" value="1"/>
</dbReference>
<sequence length="213" mass="23181">MVKGPGLYSDIGKKARDLLYRDYQADHKFTITTYSPTGVAITSSGTKKGEVFLADVNTQLKRNNITTDFKVDTYSNSTGSPKSTYWHTAILDFGSKPIKRLVCMFKYLFTTITVDEAAPGLKAILSFKVPDQNSGKLEVQYLHDYAGICASTGLTANPIVNFSGVVGTNIGAFGTDVSFDTKTGNFTKYNAGLSYSNADLIAALTLNNLVFYK</sequence>
<comment type="similarity">
    <text evidence="1">Belongs to the eukaryotic mitochondrial porin (TC 1.B.8.1) family.</text>
</comment>
<dbReference type="GO" id="GO:0008308">
    <property type="term" value="F:voltage-gated monoatomic anion channel activity"/>
    <property type="evidence" value="ECO:0007669"/>
    <property type="project" value="InterPro"/>
</dbReference>
<protein>
    <submittedName>
        <fullName evidence="2">Porin domain, Eukaryotic porin/Tom40</fullName>
    </submittedName>
</protein>